<evidence type="ECO:0008006" key="6">
    <source>
        <dbReference type="Google" id="ProtNLM"/>
    </source>
</evidence>
<dbReference type="Pfam" id="PF00436">
    <property type="entry name" value="SSB"/>
    <property type="match status" value="1"/>
</dbReference>
<feature type="region of interest" description="Disordered" evidence="3">
    <location>
        <begin position="231"/>
        <end position="251"/>
    </location>
</feature>
<dbReference type="InterPro" id="IPR012340">
    <property type="entry name" value="NA-bd_OB-fold"/>
</dbReference>
<gene>
    <name evidence="4" type="ORF">KSP40_PGU015748</name>
</gene>
<dbReference type="Gene3D" id="2.40.50.140">
    <property type="entry name" value="Nucleic acid-binding proteins"/>
    <property type="match status" value="1"/>
</dbReference>
<feature type="compositionally biased region" description="Polar residues" evidence="3">
    <location>
        <begin position="1"/>
        <end position="12"/>
    </location>
</feature>
<organism evidence="4 5">
    <name type="scientific">Platanthera guangdongensis</name>
    <dbReference type="NCBI Taxonomy" id="2320717"/>
    <lineage>
        <taxon>Eukaryota</taxon>
        <taxon>Viridiplantae</taxon>
        <taxon>Streptophyta</taxon>
        <taxon>Embryophyta</taxon>
        <taxon>Tracheophyta</taxon>
        <taxon>Spermatophyta</taxon>
        <taxon>Magnoliopsida</taxon>
        <taxon>Liliopsida</taxon>
        <taxon>Asparagales</taxon>
        <taxon>Orchidaceae</taxon>
        <taxon>Orchidoideae</taxon>
        <taxon>Orchideae</taxon>
        <taxon>Orchidinae</taxon>
        <taxon>Platanthera</taxon>
    </lineage>
</organism>
<feature type="region of interest" description="Disordered" evidence="3">
    <location>
        <begin position="1"/>
        <end position="22"/>
    </location>
</feature>
<evidence type="ECO:0000313" key="5">
    <source>
        <dbReference type="Proteomes" id="UP001412067"/>
    </source>
</evidence>
<keyword evidence="1 2" id="KW-0238">DNA-binding</keyword>
<evidence type="ECO:0000256" key="2">
    <source>
        <dbReference type="PROSITE-ProRule" id="PRU00252"/>
    </source>
</evidence>
<accession>A0ABR2M595</accession>
<sequence length="251" mass="27485">MSENVSIQSDNATMRGAGHGDGRALACDNDEKYLRVAGVKGSIYRTLLSRSIIPRPLFSSTRLCTTSVDVSESDHEVDDPFDASIDALSGGPAATQERRAPLFRPLENGVDPGIYKAILVGKVGQKPVQKHLKSSRTVVLFSVATGGIRNNRRPLENEEPRQYADRCAVQWHRVCIYPERLGVVALNHVKPGSTLYVEGNLETKVFSDPITGLVRRIREVAVRRDGRLVFLGNDGDTPPPESGDLRGAGYY</sequence>
<dbReference type="InterPro" id="IPR000424">
    <property type="entry name" value="Primosome_PriB/ssb"/>
</dbReference>
<name>A0ABR2M595_9ASPA</name>
<reference evidence="4 5" key="1">
    <citation type="journal article" date="2022" name="Nat. Plants">
        <title>Genomes of leafy and leafless Platanthera orchids illuminate the evolution of mycoheterotrophy.</title>
        <authorList>
            <person name="Li M.H."/>
            <person name="Liu K.W."/>
            <person name="Li Z."/>
            <person name="Lu H.C."/>
            <person name="Ye Q.L."/>
            <person name="Zhang D."/>
            <person name="Wang J.Y."/>
            <person name="Li Y.F."/>
            <person name="Zhong Z.M."/>
            <person name="Liu X."/>
            <person name="Yu X."/>
            <person name="Liu D.K."/>
            <person name="Tu X.D."/>
            <person name="Liu B."/>
            <person name="Hao Y."/>
            <person name="Liao X.Y."/>
            <person name="Jiang Y.T."/>
            <person name="Sun W.H."/>
            <person name="Chen J."/>
            <person name="Chen Y.Q."/>
            <person name="Ai Y."/>
            <person name="Zhai J.W."/>
            <person name="Wu S.S."/>
            <person name="Zhou Z."/>
            <person name="Hsiao Y.Y."/>
            <person name="Wu W.L."/>
            <person name="Chen Y.Y."/>
            <person name="Lin Y.F."/>
            <person name="Hsu J.L."/>
            <person name="Li C.Y."/>
            <person name="Wang Z.W."/>
            <person name="Zhao X."/>
            <person name="Zhong W.Y."/>
            <person name="Ma X.K."/>
            <person name="Ma L."/>
            <person name="Huang J."/>
            <person name="Chen G.Z."/>
            <person name="Huang M.Z."/>
            <person name="Huang L."/>
            <person name="Peng D.H."/>
            <person name="Luo Y.B."/>
            <person name="Zou S.Q."/>
            <person name="Chen S.P."/>
            <person name="Lan S."/>
            <person name="Tsai W.C."/>
            <person name="Van de Peer Y."/>
            <person name="Liu Z.J."/>
        </authorList>
    </citation>
    <scope>NUCLEOTIDE SEQUENCE [LARGE SCALE GENOMIC DNA]</scope>
    <source>
        <strain evidence="4">Lor288</strain>
    </source>
</reference>
<keyword evidence="5" id="KW-1185">Reference proteome</keyword>
<comment type="caution">
    <text evidence="4">The sequence shown here is derived from an EMBL/GenBank/DDBJ whole genome shotgun (WGS) entry which is preliminary data.</text>
</comment>
<dbReference type="PANTHER" id="PTHR10302:SF16">
    <property type="entry name" value="NUCLEIC ACID-BINDING, OB-FOLD-LIKE PROTEIN"/>
    <property type="match status" value="1"/>
</dbReference>
<dbReference type="PANTHER" id="PTHR10302">
    <property type="entry name" value="SINGLE-STRANDED DNA-BINDING PROTEIN"/>
    <property type="match status" value="1"/>
</dbReference>
<dbReference type="Proteomes" id="UP001412067">
    <property type="component" value="Unassembled WGS sequence"/>
</dbReference>
<proteinExistence type="predicted"/>
<dbReference type="CDD" id="cd04496">
    <property type="entry name" value="SSB_OBF"/>
    <property type="match status" value="1"/>
</dbReference>
<dbReference type="InterPro" id="IPR011344">
    <property type="entry name" value="ssDNA-bd"/>
</dbReference>
<dbReference type="EMBL" id="JBBWWR010000012">
    <property type="protein sequence ID" value="KAK8959107.1"/>
    <property type="molecule type" value="Genomic_DNA"/>
</dbReference>
<protein>
    <recommendedName>
        <fullName evidence="6">Single-stranded DNA-binding protein</fullName>
    </recommendedName>
</protein>
<dbReference type="SUPFAM" id="SSF50249">
    <property type="entry name" value="Nucleic acid-binding proteins"/>
    <property type="match status" value="1"/>
</dbReference>
<evidence type="ECO:0000256" key="3">
    <source>
        <dbReference type="SAM" id="MobiDB-lite"/>
    </source>
</evidence>
<dbReference type="PROSITE" id="PS50935">
    <property type="entry name" value="SSB"/>
    <property type="match status" value="1"/>
</dbReference>
<evidence type="ECO:0000313" key="4">
    <source>
        <dbReference type="EMBL" id="KAK8959107.1"/>
    </source>
</evidence>
<evidence type="ECO:0000256" key="1">
    <source>
        <dbReference type="ARBA" id="ARBA00023125"/>
    </source>
</evidence>